<dbReference type="AlphaFoldDB" id="Q74AU9"/>
<dbReference type="InParanoid" id="Q74AU9"/>
<reference evidence="3 4" key="1">
    <citation type="journal article" date="2003" name="Science">
        <title>Genome of Geobacter sulfurreducens: metal reduction in subsurface environments.</title>
        <authorList>
            <person name="Methe B.A."/>
            <person name="Nelson K.E."/>
            <person name="Eisen J.A."/>
            <person name="Paulsen I.T."/>
            <person name="Nelson W."/>
            <person name="Heidelberg J.F."/>
            <person name="Wu D."/>
            <person name="Wu M."/>
            <person name="Ward N."/>
            <person name="Beanan M.J."/>
            <person name="Dodson R.J."/>
            <person name="Madupu R."/>
            <person name="Brinkac L.M."/>
            <person name="Daugherty S.C."/>
            <person name="DeBoy R.T."/>
            <person name="Durkin A.S."/>
            <person name="Gwinn M."/>
            <person name="Kolonay J.F."/>
            <person name="Sullivan S.A."/>
            <person name="Haft D.H."/>
            <person name="Selengut J."/>
            <person name="Davidsen T.M."/>
            <person name="Zafar N."/>
            <person name="White O."/>
            <person name="Tran B."/>
            <person name="Romero C."/>
            <person name="Forberger H.A."/>
            <person name="Weidman J."/>
            <person name="Khouri H."/>
            <person name="Feldblyum T.V."/>
            <person name="Utterback T.R."/>
            <person name="Van Aken S.E."/>
            <person name="Lovley D.R."/>
            <person name="Fraser C.M."/>
        </authorList>
    </citation>
    <scope>NUCLEOTIDE SEQUENCE [LARGE SCALE GENOMIC DNA]</scope>
    <source>
        <strain evidence="4">ATCC 51573 / DSM 12127 / PCA</strain>
    </source>
</reference>
<dbReference type="Proteomes" id="UP000000577">
    <property type="component" value="Chromosome"/>
</dbReference>
<dbReference type="Pfam" id="PF13579">
    <property type="entry name" value="Glyco_trans_4_4"/>
    <property type="match status" value="1"/>
</dbReference>
<dbReference type="RefSeq" id="WP_010942891.1">
    <property type="nucleotide sequence ID" value="NC_002939.5"/>
</dbReference>
<evidence type="ECO:0000256" key="1">
    <source>
        <dbReference type="SAM" id="Phobius"/>
    </source>
</evidence>
<dbReference type="HOGENOM" id="CLU_616312_0_0_7"/>
<evidence type="ECO:0000313" key="3">
    <source>
        <dbReference type="EMBL" id="AAR35627.2"/>
    </source>
</evidence>
<organism evidence="3 4">
    <name type="scientific">Geobacter sulfurreducens (strain ATCC 51573 / DSM 12127 / PCA)</name>
    <dbReference type="NCBI Taxonomy" id="243231"/>
    <lineage>
        <taxon>Bacteria</taxon>
        <taxon>Pseudomonadati</taxon>
        <taxon>Thermodesulfobacteriota</taxon>
        <taxon>Desulfuromonadia</taxon>
        <taxon>Geobacterales</taxon>
        <taxon>Geobacteraceae</taxon>
        <taxon>Geobacter</taxon>
    </lineage>
</organism>
<dbReference type="OrthoDB" id="9794575at2"/>
<dbReference type="STRING" id="243231.GSU2251"/>
<protein>
    <recommendedName>
        <fullName evidence="2">Glycosyltransferase subfamily 4-like N-terminal domain-containing protein</fullName>
    </recommendedName>
</protein>
<dbReference type="KEGG" id="gsu:GSU2251"/>
<dbReference type="CDD" id="cd03794">
    <property type="entry name" value="GT4_WbuB-like"/>
    <property type="match status" value="1"/>
</dbReference>
<keyword evidence="1" id="KW-0472">Membrane</keyword>
<feature type="domain" description="Glycosyltransferase subfamily 4-like N-terminal" evidence="2">
    <location>
        <begin position="112"/>
        <end position="204"/>
    </location>
</feature>
<dbReference type="EMBL" id="AE017180">
    <property type="protein sequence ID" value="AAR35627.2"/>
    <property type="molecule type" value="Genomic_DNA"/>
</dbReference>
<dbReference type="SUPFAM" id="SSF53756">
    <property type="entry name" value="UDP-Glycosyltransferase/glycogen phosphorylase"/>
    <property type="match status" value="1"/>
</dbReference>
<feature type="transmembrane region" description="Helical" evidence="1">
    <location>
        <begin position="80"/>
        <end position="98"/>
    </location>
</feature>
<reference evidence="3 4" key="2">
    <citation type="journal article" date="2012" name="BMC Genomics">
        <title>Comparative genomic analysis of Geobacter sulfurreducens KN400, a strain with enhanced capacity for extracellular electron transfer and electricity production.</title>
        <authorList>
            <person name="Butler J.E."/>
            <person name="Young N.D."/>
            <person name="Aklujkar M."/>
            <person name="Lovley D.R."/>
        </authorList>
    </citation>
    <scope>NUCLEOTIDE SEQUENCE [LARGE SCALE GENOMIC DNA]</scope>
    <source>
        <strain evidence="4">ATCC 51573 / DSM 12127 / PCA</strain>
    </source>
</reference>
<keyword evidence="1" id="KW-0812">Transmembrane</keyword>
<dbReference type="eggNOG" id="COG0438">
    <property type="taxonomic scope" value="Bacteria"/>
</dbReference>
<evidence type="ECO:0000259" key="2">
    <source>
        <dbReference type="Pfam" id="PF13579"/>
    </source>
</evidence>
<keyword evidence="1" id="KW-1133">Transmembrane helix</keyword>
<name>Q74AU9_GEOSL</name>
<dbReference type="PATRIC" id="fig|243231.5.peg.2282"/>
<dbReference type="InterPro" id="IPR028098">
    <property type="entry name" value="Glyco_trans_4-like_N"/>
</dbReference>
<accession>Q74AU9</accession>
<dbReference type="EnsemblBacteria" id="AAR35627">
    <property type="protein sequence ID" value="AAR35627"/>
    <property type="gene ID" value="GSU2251"/>
</dbReference>
<gene>
    <name evidence="3" type="ordered locus">GSU2251</name>
</gene>
<dbReference type="Gene3D" id="3.40.50.2000">
    <property type="entry name" value="Glycogen Phosphorylase B"/>
    <property type="match status" value="2"/>
</dbReference>
<evidence type="ECO:0000313" key="4">
    <source>
        <dbReference type="Proteomes" id="UP000000577"/>
    </source>
</evidence>
<sequence length="420" mass="47310">MNHRVRRWLVVSYFSKIDGMACAQHVDDRLSYLLENGIEPVMLTGICGAGHESLAHVRVPSVAPSGIRYELRHLRRKSRLVALLYPLLNLLLFPLYALEKLLIDLDSQWWWFPLAAFAGGRLCKEHKPELIYSTGGAASAHMAAFFVSRFTGLPWIAEFQDPLVFRDWKRSKRAYAVYAFVERVVCARASAVIYLTEAAREHASKRTELGDKGYVIYAGAEPATPEYDDSRPCCRDTWRIAHFGSLGGSRNLSVFLRGLEMFLSNRPELAEIVRFDQYGTSDRVSCELVDNFPVSGVVRNRGRVSRNEALSAMADCDVLLLIQNTEDISAETIPSKTYEYFHMAKPILGLLHRNPELSRMLAELGHRPLAADDPVAVKQGLMEMIYEWQEGGRREMAISPYTVKAAVGRLVAIADSILKN</sequence>
<dbReference type="GO" id="GO:0016757">
    <property type="term" value="F:glycosyltransferase activity"/>
    <property type="evidence" value="ECO:0007669"/>
    <property type="project" value="UniProtKB-ARBA"/>
</dbReference>
<keyword evidence="4" id="KW-1185">Reference proteome</keyword>
<proteinExistence type="predicted"/>